<feature type="coiled-coil region" evidence="1">
    <location>
        <begin position="138"/>
        <end position="165"/>
    </location>
</feature>
<keyword evidence="1" id="KW-0175">Coiled coil</keyword>
<dbReference type="Proteomes" id="UP000286801">
    <property type="component" value="Unassembled WGS sequence"/>
</dbReference>
<dbReference type="AlphaFoldDB" id="A0A432GCN5"/>
<accession>A0A432GCN5</accession>
<evidence type="ECO:0000313" key="2">
    <source>
        <dbReference type="EMBL" id="RTZ80930.1"/>
    </source>
</evidence>
<sequence length="519" mass="59748">MADQAQDKRDQEGNGNKEKLILLLLRKDVRKIYMKTLVDRLHDSGVTVAVDETNYPEEKQKKFHWILSFPGDIPKGKAHDASSLGLIFRVPGMPKLQMEKLPSSDSVKLTKLIGRYKEVQQTCIDREKHPAFVKLALIDAVLRGKQQLIQKFEDLENRLEQKISQVEKPYYKGIGYILSTSIEKITGIAVLDGLMKGLVHVMIIDDMEKRTIDGLVDIDFKRKFLSFMSTSELSKKIQEFRNAHAEDEFAKANIEEFIFNSPDFEHVEIVFFNSWKFTEDSFPIRVALRKKAIISKKEERKVQQQDQAEGKIKSEEEALVVVKEKLEEVMRVINKMEKSHFDDEDEYQLQTSARKRFLKDIKIRELRLKEMKRPISKGAGEEKKIITIDLFDIFKNNQSFMDRMGDKAGSLGLGELWGKHVKTDDSFSFNKLAEMAHFSKDWIKASAQLKKIKSQTTHLAKQLKLFVEKNELTNSVSSSGSGTEVNYQSLLDEHILDRLELAVLSCEISNLTADKLKKE</sequence>
<reference evidence="2 3" key="1">
    <citation type="submission" date="2018-06" db="EMBL/GenBank/DDBJ databases">
        <title>Combined omics and stable isotope probing to characterize newly discovered Mariana Back-Arc vent microbial communities.</title>
        <authorList>
            <person name="Trembath-Reichert E."/>
            <person name="Huber J.A."/>
        </authorList>
    </citation>
    <scope>NUCLEOTIDE SEQUENCE [LARGE SCALE GENOMIC DNA]</scope>
    <source>
        <strain evidence="2">MAG 63_1</strain>
    </source>
</reference>
<evidence type="ECO:0000313" key="3">
    <source>
        <dbReference type="Proteomes" id="UP000286801"/>
    </source>
</evidence>
<evidence type="ECO:0000256" key="1">
    <source>
        <dbReference type="SAM" id="Coils"/>
    </source>
</evidence>
<protein>
    <submittedName>
        <fullName evidence="2">Uncharacterized protein</fullName>
    </submittedName>
</protein>
<comment type="caution">
    <text evidence="2">The sequence shown here is derived from an EMBL/GenBank/DDBJ whole genome shotgun (WGS) entry which is preliminary data.</text>
</comment>
<proteinExistence type="predicted"/>
<feature type="coiled-coil region" evidence="1">
    <location>
        <begin position="305"/>
        <end position="332"/>
    </location>
</feature>
<dbReference type="EMBL" id="QNZL01000059">
    <property type="protein sequence ID" value="RTZ80930.1"/>
    <property type="molecule type" value="Genomic_DNA"/>
</dbReference>
<name>A0A432GCN5_9DELT</name>
<gene>
    <name evidence="2" type="ORF">DSY97_02205</name>
</gene>
<organism evidence="2 3">
    <name type="scientific">SAR324 cluster bacterium</name>
    <dbReference type="NCBI Taxonomy" id="2024889"/>
    <lineage>
        <taxon>Bacteria</taxon>
        <taxon>Deltaproteobacteria</taxon>
        <taxon>SAR324 cluster</taxon>
    </lineage>
</organism>